<dbReference type="EMBL" id="CABVHP010000002">
    <property type="protein sequence ID" value="VVN76342.1"/>
    <property type="molecule type" value="Genomic_DNA"/>
</dbReference>
<dbReference type="PANTHER" id="PTHR37549:SF1">
    <property type="entry name" value="LIPOPROTEIN LPRI"/>
    <property type="match status" value="1"/>
</dbReference>
<organism evidence="6 7">
    <name type="scientific">Pseudomonas fluorescens</name>
    <dbReference type="NCBI Taxonomy" id="294"/>
    <lineage>
        <taxon>Bacteria</taxon>
        <taxon>Pseudomonadati</taxon>
        <taxon>Pseudomonadota</taxon>
        <taxon>Gammaproteobacteria</taxon>
        <taxon>Pseudomonadales</taxon>
        <taxon>Pseudomonadaceae</taxon>
        <taxon>Pseudomonas</taxon>
    </lineage>
</organism>
<sequence length="218" mass="23906" precursor="true">MKMFTPFLVALITAGTGAAASLCANAETSVVLETSFDCARAAAAVEKLICRTPQLKQMDIELTRLYRLALTDDHSVPRPDKIEIEQRFWVGARNQCSSEAQPIACTIRSYAERAHQLRQGSAIARTKDPSRLTDGPIAFRCAGLNALIAVTYFNVQPRVVYLKWGNTSATLIQVPNDSATQYNGKDYRGSYNFWQNGSDALFQMPGSGQMSCTAEPVS</sequence>
<dbReference type="Pfam" id="PF09864">
    <property type="entry name" value="MliC"/>
    <property type="match status" value="1"/>
</dbReference>
<dbReference type="GO" id="GO:0005576">
    <property type="term" value="C:extracellular region"/>
    <property type="evidence" value="ECO:0007669"/>
    <property type="project" value="TreeGrafter"/>
</dbReference>
<evidence type="ECO:0000256" key="2">
    <source>
        <dbReference type="ARBA" id="ARBA00023136"/>
    </source>
</evidence>
<evidence type="ECO:0000313" key="7">
    <source>
        <dbReference type="Proteomes" id="UP000326557"/>
    </source>
</evidence>
<dbReference type="InterPro" id="IPR036328">
    <property type="entry name" value="MliC_sf"/>
</dbReference>
<dbReference type="SUPFAM" id="SSF141488">
    <property type="entry name" value="YdhA-like"/>
    <property type="match status" value="1"/>
</dbReference>
<evidence type="ECO:0000256" key="3">
    <source>
        <dbReference type="ARBA" id="ARBA00023139"/>
    </source>
</evidence>
<feature type="domain" description="C-type lysozyme inhibitor" evidence="5">
    <location>
        <begin position="139"/>
        <end position="209"/>
    </location>
</feature>
<evidence type="ECO:0000259" key="5">
    <source>
        <dbReference type="Pfam" id="PF09864"/>
    </source>
</evidence>
<protein>
    <recommendedName>
        <fullName evidence="5">C-type lysozyme inhibitor domain-containing protein</fullName>
    </recommendedName>
</protein>
<accession>A0A5E6P3T5</accession>
<dbReference type="InterPro" id="IPR018660">
    <property type="entry name" value="MliC"/>
</dbReference>
<name>A0A5E6P3T5_PSEFL</name>
<evidence type="ECO:0000256" key="4">
    <source>
        <dbReference type="ARBA" id="ARBA00023288"/>
    </source>
</evidence>
<keyword evidence="1" id="KW-0732">Signal</keyword>
<keyword evidence="4" id="KW-0449">Lipoprotein</keyword>
<reference evidence="6 7" key="1">
    <citation type="submission" date="2019-09" db="EMBL/GenBank/DDBJ databases">
        <authorList>
            <person name="Chandra G."/>
            <person name="Truman W A."/>
        </authorList>
    </citation>
    <scope>NUCLEOTIDE SEQUENCE [LARGE SCALE GENOMIC DNA]</scope>
    <source>
        <strain evidence="6">PS704</strain>
    </source>
</reference>
<evidence type="ECO:0000313" key="6">
    <source>
        <dbReference type="EMBL" id="VVN76342.1"/>
    </source>
</evidence>
<keyword evidence="2" id="KW-0472">Membrane</keyword>
<gene>
    <name evidence="6" type="ORF">PS704_00752</name>
</gene>
<dbReference type="InterPro" id="IPR052755">
    <property type="entry name" value="Lysozyme_Inhibitor_LprI"/>
</dbReference>
<keyword evidence="3" id="KW-0564">Palmitate</keyword>
<dbReference type="AlphaFoldDB" id="A0A5E6P3T5"/>
<dbReference type="Proteomes" id="UP000326557">
    <property type="component" value="Unassembled WGS sequence"/>
</dbReference>
<dbReference type="PANTHER" id="PTHR37549">
    <property type="entry name" value="LIPOPROTEIN LPRI"/>
    <property type="match status" value="1"/>
</dbReference>
<dbReference type="Gene3D" id="2.40.128.200">
    <property type="match status" value="1"/>
</dbReference>
<dbReference type="OrthoDB" id="7010074at2"/>
<evidence type="ECO:0000256" key="1">
    <source>
        <dbReference type="ARBA" id="ARBA00022729"/>
    </source>
</evidence>
<dbReference type="RefSeq" id="WP_150629594.1">
    <property type="nucleotide sequence ID" value="NZ_CABVHI010000001.1"/>
</dbReference>
<proteinExistence type="predicted"/>